<evidence type="ECO:0000259" key="6">
    <source>
        <dbReference type="PROSITE" id="PS50850"/>
    </source>
</evidence>
<feature type="transmembrane region" description="Helical" evidence="5">
    <location>
        <begin position="394"/>
        <end position="412"/>
    </location>
</feature>
<sequence>MTARRPPAATDSTVPAHAHLQRKVVRVLILGQVLGGIGMGATLSLGALLAAQLSGSNAWSGMAATMSTLGAALVAVPLARLAQARGRRRSLATGAGIAGIGAILAITSVAIDVFPLLLLALMLLGAGSATNLQARFAATDLAGSTSRARDLSIVVWSTTIGAVLGPNLFGPGEVVGAQLGLPPLTGAFAFSLAAQVGAALVYTVGLRPDPLLTALAAREARPTSTRQHGGLAIVRGNSLARYAVMVVALSHATMVALMSMAPVHLTEHGASLTIVGLTISLHVAGMYALSPVFGALADRVGRMPVILAGQALLLASLVLFWLVGENAAAMTTGLILLGLGWSASVVAGSALIAEAVGVHDRSALQGFSDLSMNAAGALGGALAGPVLILVGYSGLGVAAMALVAVVTIWSLLRRPAAPALG</sequence>
<feature type="transmembrane region" description="Helical" evidence="5">
    <location>
        <begin position="242"/>
        <end position="263"/>
    </location>
</feature>
<dbReference type="InterPro" id="IPR036259">
    <property type="entry name" value="MFS_trans_sf"/>
</dbReference>
<dbReference type="Gene3D" id="1.20.1250.20">
    <property type="entry name" value="MFS general substrate transporter like domains"/>
    <property type="match status" value="2"/>
</dbReference>
<feature type="transmembrane region" description="Helical" evidence="5">
    <location>
        <begin position="91"/>
        <end position="111"/>
    </location>
</feature>
<evidence type="ECO:0000256" key="4">
    <source>
        <dbReference type="ARBA" id="ARBA00023136"/>
    </source>
</evidence>
<evidence type="ECO:0000256" key="2">
    <source>
        <dbReference type="ARBA" id="ARBA00022692"/>
    </source>
</evidence>
<keyword evidence="2 5" id="KW-0812">Transmembrane</keyword>
<evidence type="ECO:0000256" key="1">
    <source>
        <dbReference type="ARBA" id="ARBA00004651"/>
    </source>
</evidence>
<keyword evidence="8" id="KW-1185">Reference proteome</keyword>
<dbReference type="AlphaFoldDB" id="A0A1B1BP51"/>
<organism evidence="7 8">
    <name type="scientific">Cryobacterium arcticum</name>
    <dbReference type="NCBI Taxonomy" id="670052"/>
    <lineage>
        <taxon>Bacteria</taxon>
        <taxon>Bacillati</taxon>
        <taxon>Actinomycetota</taxon>
        <taxon>Actinomycetes</taxon>
        <taxon>Micrococcales</taxon>
        <taxon>Microbacteriaceae</taxon>
        <taxon>Cryobacterium</taxon>
    </lineage>
</organism>
<dbReference type="PROSITE" id="PS50850">
    <property type="entry name" value="MFS"/>
    <property type="match status" value="1"/>
</dbReference>
<evidence type="ECO:0000313" key="7">
    <source>
        <dbReference type="EMBL" id="ANP74281.1"/>
    </source>
</evidence>
<feature type="transmembrane region" description="Helical" evidence="5">
    <location>
        <begin position="181"/>
        <end position="202"/>
    </location>
</feature>
<reference evidence="7 8" key="1">
    <citation type="submission" date="2016-06" db="EMBL/GenBank/DDBJ databases">
        <title>Genome sequencing of Cryobacterium arcticum PAMC 27867.</title>
        <authorList>
            <person name="Lee J."/>
            <person name="Kim O.-S."/>
        </authorList>
    </citation>
    <scope>NUCLEOTIDE SEQUENCE [LARGE SCALE GENOMIC DNA]</scope>
    <source>
        <strain evidence="7 8">PAMC 27867</strain>
    </source>
</reference>
<dbReference type="GO" id="GO:0022857">
    <property type="term" value="F:transmembrane transporter activity"/>
    <property type="evidence" value="ECO:0007669"/>
    <property type="project" value="InterPro"/>
</dbReference>
<feature type="transmembrane region" description="Helical" evidence="5">
    <location>
        <begin position="150"/>
        <end position="169"/>
    </location>
</feature>
<keyword evidence="4 5" id="KW-0472">Membrane</keyword>
<feature type="transmembrane region" description="Helical" evidence="5">
    <location>
        <begin position="269"/>
        <end position="293"/>
    </location>
</feature>
<dbReference type="KEGG" id="cart:PA27867_3352"/>
<evidence type="ECO:0000256" key="5">
    <source>
        <dbReference type="SAM" id="Phobius"/>
    </source>
</evidence>
<feature type="transmembrane region" description="Helical" evidence="5">
    <location>
        <begin position="27"/>
        <end position="53"/>
    </location>
</feature>
<feature type="transmembrane region" description="Helical" evidence="5">
    <location>
        <begin position="117"/>
        <end position="138"/>
    </location>
</feature>
<protein>
    <submittedName>
        <fullName evidence="7">MFS transporter</fullName>
    </submittedName>
</protein>
<dbReference type="PANTHER" id="PTHR23534:SF1">
    <property type="entry name" value="MAJOR FACILITATOR SUPERFAMILY PROTEIN"/>
    <property type="match status" value="1"/>
</dbReference>
<feature type="transmembrane region" description="Helical" evidence="5">
    <location>
        <begin position="335"/>
        <end position="358"/>
    </location>
</feature>
<dbReference type="OrthoDB" id="9776171at2"/>
<dbReference type="EMBL" id="CP016282">
    <property type="protein sequence ID" value="ANP74281.1"/>
    <property type="molecule type" value="Genomic_DNA"/>
</dbReference>
<name>A0A1B1BP51_9MICO</name>
<keyword evidence="3 5" id="KW-1133">Transmembrane helix</keyword>
<accession>A0A1B1BP51</accession>
<feature type="transmembrane region" description="Helical" evidence="5">
    <location>
        <begin position="59"/>
        <end position="79"/>
    </location>
</feature>
<dbReference type="Pfam" id="PF07690">
    <property type="entry name" value="MFS_1"/>
    <property type="match status" value="1"/>
</dbReference>
<dbReference type="GO" id="GO:0005886">
    <property type="term" value="C:plasma membrane"/>
    <property type="evidence" value="ECO:0007669"/>
    <property type="project" value="UniProtKB-SubCell"/>
</dbReference>
<feature type="transmembrane region" description="Helical" evidence="5">
    <location>
        <begin position="305"/>
        <end position="323"/>
    </location>
</feature>
<dbReference type="RefSeq" id="WP_066598228.1">
    <property type="nucleotide sequence ID" value="NZ_CP016282.1"/>
</dbReference>
<comment type="subcellular location">
    <subcellularLocation>
        <location evidence="1">Cell membrane</location>
        <topology evidence="1">Multi-pass membrane protein</topology>
    </subcellularLocation>
</comment>
<dbReference type="SUPFAM" id="SSF103473">
    <property type="entry name" value="MFS general substrate transporter"/>
    <property type="match status" value="1"/>
</dbReference>
<dbReference type="Proteomes" id="UP000092582">
    <property type="component" value="Chromosome 1"/>
</dbReference>
<dbReference type="InterPro" id="IPR020846">
    <property type="entry name" value="MFS_dom"/>
</dbReference>
<dbReference type="PATRIC" id="fig|670052.7.peg.3450"/>
<evidence type="ECO:0000256" key="3">
    <source>
        <dbReference type="ARBA" id="ARBA00022989"/>
    </source>
</evidence>
<evidence type="ECO:0000313" key="8">
    <source>
        <dbReference type="Proteomes" id="UP000092582"/>
    </source>
</evidence>
<dbReference type="PANTHER" id="PTHR23534">
    <property type="entry name" value="MFS PERMEASE"/>
    <property type="match status" value="1"/>
</dbReference>
<feature type="transmembrane region" description="Helical" evidence="5">
    <location>
        <begin position="370"/>
        <end position="388"/>
    </location>
</feature>
<dbReference type="InterPro" id="IPR011701">
    <property type="entry name" value="MFS"/>
</dbReference>
<gene>
    <name evidence="7" type="ORF">PA27867_3352</name>
</gene>
<proteinExistence type="predicted"/>
<feature type="domain" description="Major facilitator superfamily (MFS) profile" evidence="6">
    <location>
        <begin position="24"/>
        <end position="416"/>
    </location>
</feature>